<dbReference type="Proteomes" id="UP000008068">
    <property type="component" value="Unassembled WGS sequence"/>
</dbReference>
<feature type="transmembrane region" description="Helical" evidence="1">
    <location>
        <begin position="47"/>
        <end position="71"/>
    </location>
</feature>
<evidence type="ECO:0000256" key="1">
    <source>
        <dbReference type="SAM" id="Phobius"/>
    </source>
</evidence>
<dbReference type="EMBL" id="GL379790">
    <property type="protein sequence ID" value="EGT49713.1"/>
    <property type="molecule type" value="Genomic_DNA"/>
</dbReference>
<name>G0MDI6_CAEBE</name>
<gene>
    <name evidence="2" type="ORF">CAEBREN_20630</name>
</gene>
<reference evidence="3" key="1">
    <citation type="submission" date="2011-07" db="EMBL/GenBank/DDBJ databases">
        <authorList>
            <consortium name="Caenorhabditis brenneri Sequencing and Analysis Consortium"/>
            <person name="Wilson R.K."/>
        </authorList>
    </citation>
    <scope>NUCLEOTIDE SEQUENCE [LARGE SCALE GENOMIC DNA]</scope>
    <source>
        <strain evidence="3">PB2801</strain>
    </source>
</reference>
<dbReference type="AlphaFoldDB" id="G0MDI6"/>
<dbReference type="HOGENOM" id="CLU_1994620_0_0_1"/>
<evidence type="ECO:0000313" key="2">
    <source>
        <dbReference type="EMBL" id="EGT49713.1"/>
    </source>
</evidence>
<dbReference type="InParanoid" id="G0MDI6"/>
<keyword evidence="1" id="KW-0472">Membrane</keyword>
<keyword evidence="3" id="KW-1185">Reference proteome</keyword>
<evidence type="ECO:0000313" key="3">
    <source>
        <dbReference type="Proteomes" id="UP000008068"/>
    </source>
</evidence>
<accession>G0MDI6</accession>
<sequence>MSWDEINHERCTAYVDAGKPQKTAADKLNYKGCCENAYYCEVWVQAWFWYMIGGIILLLIIVCALGCIYCCCLRNRMCCGNDLMNVEEQKKDSESSARSKDSH</sequence>
<organism evidence="3">
    <name type="scientific">Caenorhabditis brenneri</name>
    <name type="common">Nematode worm</name>
    <dbReference type="NCBI Taxonomy" id="135651"/>
    <lineage>
        <taxon>Eukaryota</taxon>
        <taxon>Metazoa</taxon>
        <taxon>Ecdysozoa</taxon>
        <taxon>Nematoda</taxon>
        <taxon>Chromadorea</taxon>
        <taxon>Rhabditida</taxon>
        <taxon>Rhabditina</taxon>
        <taxon>Rhabditomorpha</taxon>
        <taxon>Rhabditoidea</taxon>
        <taxon>Rhabditidae</taxon>
        <taxon>Peloderinae</taxon>
        <taxon>Caenorhabditis</taxon>
    </lineage>
</organism>
<proteinExistence type="predicted"/>
<protein>
    <submittedName>
        <fullName evidence="2">Uncharacterized protein</fullName>
    </submittedName>
</protein>
<keyword evidence="1" id="KW-1133">Transmembrane helix</keyword>
<keyword evidence="1" id="KW-0812">Transmembrane</keyword>